<dbReference type="SUPFAM" id="SSF50978">
    <property type="entry name" value="WD40 repeat-like"/>
    <property type="match status" value="1"/>
</dbReference>
<dbReference type="OMA" id="FCTRRNN"/>
<dbReference type="InterPro" id="IPR027728">
    <property type="entry name" value="Topless_fam"/>
</dbReference>
<keyword evidence="1 3" id="KW-0853">WD repeat</keyword>
<dbReference type="SMART" id="SM00667">
    <property type="entry name" value="LisH"/>
    <property type="match status" value="2"/>
</dbReference>
<dbReference type="Gene3D" id="2.130.10.10">
    <property type="entry name" value="YVTN repeat-like/Quinoprotein amine dehydrogenase"/>
    <property type="match status" value="1"/>
</dbReference>
<dbReference type="PROSITE" id="PS50082">
    <property type="entry name" value="WD_REPEATS_2"/>
    <property type="match status" value="1"/>
</dbReference>
<organism evidence="5 6">
    <name type="scientific">Brassica campestris</name>
    <name type="common">Field mustard</name>
    <dbReference type="NCBI Taxonomy" id="3711"/>
    <lineage>
        <taxon>Eukaryota</taxon>
        <taxon>Viridiplantae</taxon>
        <taxon>Streptophyta</taxon>
        <taxon>Embryophyta</taxon>
        <taxon>Tracheophyta</taxon>
        <taxon>Spermatophyta</taxon>
        <taxon>Magnoliopsida</taxon>
        <taxon>eudicotyledons</taxon>
        <taxon>Gunneridae</taxon>
        <taxon>Pentapetalae</taxon>
        <taxon>rosids</taxon>
        <taxon>malvids</taxon>
        <taxon>Brassicales</taxon>
        <taxon>Brassicaceae</taxon>
        <taxon>Brassiceae</taxon>
        <taxon>Brassica</taxon>
    </lineage>
</organism>
<sequence>MGDSTMILDETNRKNLIFLILQFLHEEGYEKSLHLIPEKTGSVDKALVRASLCVDLRKLAESNPSLCVKLVFPNLNKSALLSLVSLICPNSNVRMGGSKEDLIRLILQFLHEAKYKNTLHRFEQETKVFFNVNYLAEVMKLGEMGKAEEYLAAFTDKHANIYSKAMFLELQKLKWEATTPSGSLDNTSQKTKLLASVGMLAKKNPALKDKLSFPKMAKSRLLTLMKQTMDWWRPHSCSNSKSLEDIPVVPYLCSEPSSLKNELNRTKVGNCKLKEINHPSECSSLVLPNYWSGERHTPRVLKEDVFPKPRLHQPMSGKTMKNEIATSVEDSTSCFAIKGSYLFSTSGGKIAVFDLKSFERVASFGSPIKPTATYFIFIPVDLLAVGLDDGSILIHCLSSRKIKEKLDGHDQRITCLAFSCCFNVLVSSGADGKLCVWSTKRWLKLTSIDSIQNFCTRRNNVSSLVTQIQFDPYQIELLVVQDKWISRHAAPTLDCLRQWVPDESEAAITSATYSSDGEIICVGFRSESIKILDSMTFLIKCRINLTAFTQPIPSNIRVKVYPAVVAAHPSHPSQISVGLSNGKVIILQPLGRGGWGEADALEDDGDNSDGLEHCY</sequence>
<dbReference type="InParanoid" id="M4C8M2"/>
<dbReference type="PROSITE" id="PS50896">
    <property type="entry name" value="LISH"/>
    <property type="match status" value="2"/>
</dbReference>
<evidence type="ECO:0000259" key="4">
    <source>
        <dbReference type="PROSITE" id="PS50897"/>
    </source>
</evidence>
<evidence type="ECO:0000256" key="1">
    <source>
        <dbReference type="ARBA" id="ARBA00022574"/>
    </source>
</evidence>
<accession>M4C8M2</accession>
<dbReference type="InterPro" id="IPR001680">
    <property type="entry name" value="WD40_rpt"/>
</dbReference>
<reference evidence="5 6" key="1">
    <citation type="journal article" date="2011" name="Nat. Genet.">
        <title>The genome of the mesopolyploid crop species Brassica rapa.</title>
        <authorList>
            <consortium name="Brassica rapa Genome Sequencing Project Consortium"/>
            <person name="Wang X."/>
            <person name="Wang H."/>
            <person name="Wang J."/>
            <person name="Sun R."/>
            <person name="Wu J."/>
            <person name="Liu S."/>
            <person name="Bai Y."/>
            <person name="Mun J.H."/>
            <person name="Bancroft I."/>
            <person name="Cheng F."/>
            <person name="Huang S."/>
            <person name="Li X."/>
            <person name="Hua W."/>
            <person name="Wang J."/>
            <person name="Wang X."/>
            <person name="Freeling M."/>
            <person name="Pires J.C."/>
            <person name="Paterson A.H."/>
            <person name="Chalhoub B."/>
            <person name="Wang B."/>
            <person name="Hayward A."/>
            <person name="Sharpe A.G."/>
            <person name="Park B.S."/>
            <person name="Weisshaar B."/>
            <person name="Liu B."/>
            <person name="Li B."/>
            <person name="Liu B."/>
            <person name="Tong C."/>
            <person name="Song C."/>
            <person name="Duran C."/>
            <person name="Peng C."/>
            <person name="Geng C."/>
            <person name="Koh C."/>
            <person name="Lin C."/>
            <person name="Edwards D."/>
            <person name="Mu D."/>
            <person name="Shen D."/>
            <person name="Soumpourou E."/>
            <person name="Li F."/>
            <person name="Fraser F."/>
            <person name="Conant G."/>
            <person name="Lassalle G."/>
            <person name="King G.J."/>
            <person name="Bonnema G."/>
            <person name="Tang H."/>
            <person name="Wang H."/>
            <person name="Belcram H."/>
            <person name="Zhou H."/>
            <person name="Hirakawa H."/>
            <person name="Abe H."/>
            <person name="Guo H."/>
            <person name="Wang H."/>
            <person name="Jin H."/>
            <person name="Parkin I.A."/>
            <person name="Batley J."/>
            <person name="Kim J.S."/>
            <person name="Just J."/>
            <person name="Li J."/>
            <person name="Xu J."/>
            <person name="Deng J."/>
            <person name="Kim J.A."/>
            <person name="Li J."/>
            <person name="Yu J."/>
            <person name="Meng J."/>
            <person name="Wang J."/>
            <person name="Min J."/>
            <person name="Poulain J."/>
            <person name="Wang J."/>
            <person name="Hatakeyama K."/>
            <person name="Wu K."/>
            <person name="Wang L."/>
            <person name="Fang L."/>
            <person name="Trick M."/>
            <person name="Links M.G."/>
            <person name="Zhao M."/>
            <person name="Jin M."/>
            <person name="Ramchiary N."/>
            <person name="Drou N."/>
            <person name="Berkman P.J."/>
            <person name="Cai Q."/>
            <person name="Huang Q."/>
            <person name="Li R."/>
            <person name="Tabata S."/>
            <person name="Cheng S."/>
            <person name="Zhang S."/>
            <person name="Zhang S."/>
            <person name="Huang S."/>
            <person name="Sato S."/>
            <person name="Sun S."/>
            <person name="Kwon S.J."/>
            <person name="Choi S.R."/>
            <person name="Lee T.H."/>
            <person name="Fan W."/>
            <person name="Zhao X."/>
            <person name="Tan X."/>
            <person name="Xu X."/>
            <person name="Wang Y."/>
            <person name="Qiu Y."/>
            <person name="Yin Y."/>
            <person name="Li Y."/>
            <person name="Du Y."/>
            <person name="Liao Y."/>
            <person name="Lim Y."/>
            <person name="Narusaka Y."/>
            <person name="Wang Y."/>
            <person name="Wang Z."/>
            <person name="Li Z."/>
            <person name="Wang Z."/>
            <person name="Xiong Z."/>
            <person name="Zhang Z."/>
        </authorList>
    </citation>
    <scope>NUCLEOTIDE SEQUENCE [LARGE SCALE GENOMIC DNA]</scope>
    <source>
        <strain evidence="5 6">cv. Chiifu-401-42</strain>
    </source>
</reference>
<dbReference type="Gramene" id="Bra000550.1">
    <property type="protein sequence ID" value="Bra000550.1-P"/>
    <property type="gene ID" value="Bra000550"/>
</dbReference>
<keyword evidence="6" id="KW-1185">Reference proteome</keyword>
<dbReference type="InterPro" id="IPR036322">
    <property type="entry name" value="WD40_repeat_dom_sf"/>
</dbReference>
<evidence type="ECO:0000313" key="6">
    <source>
        <dbReference type="Proteomes" id="UP000011750"/>
    </source>
</evidence>
<dbReference type="InterPro" id="IPR006594">
    <property type="entry name" value="LisH"/>
</dbReference>
<dbReference type="FunCoup" id="M4C8M2">
    <property type="interactions" value="124"/>
</dbReference>
<dbReference type="GO" id="GO:0006355">
    <property type="term" value="P:regulation of DNA-templated transcription"/>
    <property type="evidence" value="ECO:0000318"/>
    <property type="project" value="GO_Central"/>
</dbReference>
<dbReference type="PANTHER" id="PTHR44083:SF17">
    <property type="entry name" value="TRANSDUCIN FAMILY PROTEIN _ WD-40 REPEAT FAMILY PROTEIN"/>
    <property type="match status" value="1"/>
</dbReference>
<keyword evidence="2" id="KW-0677">Repeat</keyword>
<dbReference type="HOGENOM" id="CLU_369789_0_0_1"/>
<reference evidence="5" key="3">
    <citation type="submission" date="2023-03" db="UniProtKB">
        <authorList>
            <consortium name="EnsemblPlants"/>
        </authorList>
    </citation>
    <scope>IDENTIFICATION</scope>
    <source>
        <strain evidence="5">cv. Chiifu-401-42</strain>
    </source>
</reference>
<evidence type="ECO:0000256" key="3">
    <source>
        <dbReference type="PROSITE-ProRule" id="PRU00221"/>
    </source>
</evidence>
<dbReference type="STRING" id="51351.M4C8M2"/>
<dbReference type="AlphaFoldDB" id="M4C8M2"/>
<dbReference type="InterPro" id="IPR054532">
    <property type="entry name" value="TPL_SMU1_LisH-like"/>
</dbReference>
<reference evidence="5 6" key="2">
    <citation type="journal article" date="2018" name="Hortic Res">
        <title>Improved Brassica rapa reference genome by single-molecule sequencing and chromosome conformation capture technologies.</title>
        <authorList>
            <person name="Zhang L."/>
            <person name="Cai X."/>
            <person name="Wu J."/>
            <person name="Liu M."/>
            <person name="Grob S."/>
            <person name="Cheng F."/>
            <person name="Liang J."/>
            <person name="Cai C."/>
            <person name="Liu Z."/>
            <person name="Liu B."/>
            <person name="Wang F."/>
            <person name="Li S."/>
            <person name="Liu F."/>
            <person name="Li X."/>
            <person name="Cheng L."/>
            <person name="Yang W."/>
            <person name="Li M.H."/>
            <person name="Grossniklaus U."/>
            <person name="Zheng H."/>
            <person name="Wang X."/>
        </authorList>
    </citation>
    <scope>NUCLEOTIDE SEQUENCE [LARGE SCALE GENOMIC DNA]</scope>
    <source>
        <strain evidence="5 6">cv. Chiifu-401-42</strain>
    </source>
</reference>
<evidence type="ECO:0000256" key="2">
    <source>
        <dbReference type="ARBA" id="ARBA00022737"/>
    </source>
</evidence>
<proteinExistence type="predicted"/>
<dbReference type="SMART" id="SM00320">
    <property type="entry name" value="WD40"/>
    <property type="match status" value="2"/>
</dbReference>
<dbReference type="Pfam" id="PF17814">
    <property type="entry name" value="LisH_TPL"/>
    <property type="match status" value="1"/>
</dbReference>
<dbReference type="PROSITE" id="PS50294">
    <property type="entry name" value="WD_REPEATS_REGION"/>
    <property type="match status" value="1"/>
</dbReference>
<evidence type="ECO:0000313" key="5">
    <source>
        <dbReference type="EnsemblPlants" id="Bra000550.1-P"/>
    </source>
</evidence>
<dbReference type="InterPro" id="IPR006595">
    <property type="entry name" value="CTLH_C"/>
</dbReference>
<dbReference type="EnsemblPlants" id="Bra000550.1">
    <property type="protein sequence ID" value="Bra000550.1-P"/>
    <property type="gene ID" value="Bra000550"/>
</dbReference>
<dbReference type="Pfam" id="PF00400">
    <property type="entry name" value="WD40"/>
    <property type="match status" value="1"/>
</dbReference>
<dbReference type="PROSITE" id="PS50897">
    <property type="entry name" value="CTLH"/>
    <property type="match status" value="1"/>
</dbReference>
<dbReference type="Proteomes" id="UP000011750">
    <property type="component" value="Chromosome A03"/>
</dbReference>
<name>M4C8M2_BRACM</name>
<feature type="repeat" description="WD" evidence="3">
    <location>
        <begin position="406"/>
        <end position="438"/>
    </location>
</feature>
<dbReference type="InterPro" id="IPR015943">
    <property type="entry name" value="WD40/YVTN_repeat-like_dom_sf"/>
</dbReference>
<dbReference type="PANTHER" id="PTHR44083">
    <property type="entry name" value="TOPLESS-RELATED PROTEIN 1-RELATED"/>
    <property type="match status" value="1"/>
</dbReference>
<protein>
    <recommendedName>
        <fullName evidence="4">CTLH domain-containing protein</fullName>
    </recommendedName>
</protein>
<feature type="domain" description="CTLH" evidence="4">
    <location>
        <begin position="128"/>
        <end position="174"/>
    </location>
</feature>
<dbReference type="eggNOG" id="KOG0266">
    <property type="taxonomic scope" value="Eukaryota"/>
</dbReference>